<sequence length="180" mass="20464">MKGSVFNALQEFVETNHGLEAWDSMLNTLDLPSQGIYTSSIKYDDSEMFSIVTYYCEALNVPASDLLRTFGEFLFAKLMPMAPTEAKQAPSLHAFLYMVDNLIHVEVKKLYADSNLPDFDYKDQNDKHLTMIYHSERKLCHLSEGLILGAAKHFGEEVSISQSQCMHEGDEACHIEVRFL</sequence>
<dbReference type="SMART" id="SM00989">
    <property type="entry name" value="V4R"/>
    <property type="match status" value="1"/>
</dbReference>
<evidence type="ECO:0000313" key="3">
    <source>
        <dbReference type="Proteomes" id="UP000061457"/>
    </source>
</evidence>
<dbReference type="InterPro" id="IPR024096">
    <property type="entry name" value="NO_sig/Golgi_transp_ligand-bd"/>
</dbReference>
<dbReference type="KEGG" id="pphe:PP2015_1568"/>
<evidence type="ECO:0000313" key="2">
    <source>
        <dbReference type="EMBL" id="ALO42072.1"/>
    </source>
</evidence>
<dbReference type="InterPro" id="IPR011644">
    <property type="entry name" value="Heme_NO-bd"/>
</dbReference>
<protein>
    <submittedName>
        <fullName evidence="2">Guanylate cyclase-like protein</fullName>
    </submittedName>
</protein>
<dbReference type="GO" id="GO:0020037">
    <property type="term" value="F:heme binding"/>
    <property type="evidence" value="ECO:0007669"/>
    <property type="project" value="InterPro"/>
</dbReference>
<dbReference type="AlphaFoldDB" id="A0A0S2K1R2"/>
<organism evidence="2 3">
    <name type="scientific">Pseudoalteromonas phenolica</name>
    <dbReference type="NCBI Taxonomy" id="161398"/>
    <lineage>
        <taxon>Bacteria</taxon>
        <taxon>Pseudomonadati</taxon>
        <taxon>Pseudomonadota</taxon>
        <taxon>Gammaproteobacteria</taxon>
        <taxon>Alteromonadales</taxon>
        <taxon>Pseudoalteromonadaceae</taxon>
        <taxon>Pseudoalteromonas</taxon>
    </lineage>
</organism>
<dbReference type="PANTHER" id="PTHR45655:SF13">
    <property type="entry name" value="SOLUBLE GUANYLATE CYCLASE GCY-32-RELATED"/>
    <property type="match status" value="1"/>
</dbReference>
<dbReference type="Proteomes" id="UP000061457">
    <property type="component" value="Chromosome I"/>
</dbReference>
<gene>
    <name evidence="2" type="ORF">PP2015_1568</name>
</gene>
<name>A0A0S2K1R2_9GAMM</name>
<dbReference type="Pfam" id="PF07700">
    <property type="entry name" value="HNOB"/>
    <property type="match status" value="1"/>
</dbReference>
<dbReference type="SUPFAM" id="SSF111126">
    <property type="entry name" value="Ligand-binding domain in the NO signalling and Golgi transport"/>
    <property type="match status" value="1"/>
</dbReference>
<dbReference type="PATRIC" id="fig|161398.10.peg.1592"/>
<dbReference type="InterPro" id="IPR004096">
    <property type="entry name" value="V4R"/>
</dbReference>
<dbReference type="RefSeq" id="WP_058029758.1">
    <property type="nucleotide sequence ID" value="NZ_CP013187.1"/>
</dbReference>
<dbReference type="STRING" id="161398.PP2015_1568"/>
<dbReference type="PANTHER" id="PTHR45655">
    <property type="entry name" value="GUANYLATE CYCLASE SOLUBLE SUBUNIT BETA-2"/>
    <property type="match status" value="1"/>
</dbReference>
<evidence type="ECO:0000259" key="1">
    <source>
        <dbReference type="SMART" id="SM00989"/>
    </source>
</evidence>
<feature type="domain" description="4-vinyl reductase 4VR" evidence="1">
    <location>
        <begin position="118"/>
        <end position="179"/>
    </location>
</feature>
<proteinExistence type="predicted"/>
<dbReference type="InterPro" id="IPR038158">
    <property type="entry name" value="H-NOX_domain_sf"/>
</dbReference>
<reference evidence="2 3" key="1">
    <citation type="submission" date="2015-11" db="EMBL/GenBank/DDBJ databases">
        <authorList>
            <person name="Zhang Y."/>
            <person name="Guo Z."/>
        </authorList>
    </citation>
    <scope>NUCLEOTIDE SEQUENCE [LARGE SCALE GENOMIC DNA]</scope>
    <source>
        <strain evidence="2 3">KCTC 12086</strain>
    </source>
</reference>
<dbReference type="Gene3D" id="3.90.1520.10">
    <property type="entry name" value="H-NOX domain"/>
    <property type="match status" value="1"/>
</dbReference>
<accession>A0A0S2K1R2</accession>
<dbReference type="EMBL" id="CP013187">
    <property type="protein sequence ID" value="ALO42072.1"/>
    <property type="molecule type" value="Genomic_DNA"/>
</dbReference>
<dbReference type="OrthoDB" id="7266652at2"/>
<keyword evidence="3" id="KW-1185">Reference proteome</keyword>